<evidence type="ECO:0000313" key="10">
    <source>
        <dbReference type="EMBL" id="RKS77929.1"/>
    </source>
</evidence>
<dbReference type="Gene3D" id="2.60.120.200">
    <property type="match status" value="1"/>
</dbReference>
<dbReference type="Pfam" id="PF17957">
    <property type="entry name" value="Big_7"/>
    <property type="match status" value="1"/>
</dbReference>
<dbReference type="Gene3D" id="2.60.120.560">
    <property type="entry name" value="Exo-inulinase, domain 1"/>
    <property type="match status" value="1"/>
</dbReference>
<dbReference type="AlphaFoldDB" id="A0A420XT61"/>
<evidence type="ECO:0000256" key="4">
    <source>
        <dbReference type="ARBA" id="ARBA00023273"/>
    </source>
</evidence>
<dbReference type="CDD" id="cd00110">
    <property type="entry name" value="LamG"/>
    <property type="match status" value="1"/>
</dbReference>
<keyword evidence="2 8" id="KW-0732">Signal</keyword>
<dbReference type="GO" id="GO:0030246">
    <property type="term" value="F:carbohydrate binding"/>
    <property type="evidence" value="ECO:0007669"/>
    <property type="project" value="UniProtKB-KW"/>
</dbReference>
<organism evidence="10 11">
    <name type="scientific">Motilibacter peucedani</name>
    <dbReference type="NCBI Taxonomy" id="598650"/>
    <lineage>
        <taxon>Bacteria</taxon>
        <taxon>Bacillati</taxon>
        <taxon>Actinomycetota</taxon>
        <taxon>Actinomycetes</taxon>
        <taxon>Motilibacterales</taxon>
        <taxon>Motilibacteraceae</taxon>
        <taxon>Motilibacter</taxon>
    </lineage>
</organism>
<evidence type="ECO:0000313" key="11">
    <source>
        <dbReference type="Proteomes" id="UP000281955"/>
    </source>
</evidence>
<gene>
    <name evidence="10" type="ORF">CLV35_1632</name>
</gene>
<keyword evidence="10" id="KW-0430">Lectin</keyword>
<proteinExistence type="predicted"/>
<evidence type="ECO:0000256" key="1">
    <source>
        <dbReference type="ARBA" id="ARBA00004316"/>
    </source>
</evidence>
<comment type="subcellular location">
    <subcellularLocation>
        <location evidence="1">Cell projection</location>
    </subcellularLocation>
</comment>
<evidence type="ECO:0000256" key="6">
    <source>
        <dbReference type="ARBA" id="ARBA00023326"/>
    </source>
</evidence>
<keyword evidence="4" id="KW-0966">Cell projection</keyword>
<dbReference type="Pfam" id="PF13385">
    <property type="entry name" value="Laminin_G_3"/>
    <property type="match status" value="1"/>
</dbReference>
<dbReference type="InParanoid" id="A0A420XT61"/>
<evidence type="ECO:0000256" key="8">
    <source>
        <dbReference type="SAM" id="SignalP"/>
    </source>
</evidence>
<evidence type="ECO:0000256" key="5">
    <source>
        <dbReference type="ARBA" id="ARBA00023295"/>
    </source>
</evidence>
<feature type="region of interest" description="Disordered" evidence="7">
    <location>
        <begin position="755"/>
        <end position="777"/>
    </location>
</feature>
<dbReference type="PROSITE" id="PS50853">
    <property type="entry name" value="FN3"/>
    <property type="match status" value="1"/>
</dbReference>
<keyword evidence="11" id="KW-1185">Reference proteome</keyword>
<dbReference type="RefSeq" id="WP_121192907.1">
    <property type="nucleotide sequence ID" value="NZ_RBWV01000010.1"/>
</dbReference>
<evidence type="ECO:0000259" key="9">
    <source>
        <dbReference type="PROSITE" id="PS50853"/>
    </source>
</evidence>
<feature type="chain" id="PRO_5019283534" evidence="8">
    <location>
        <begin position="31"/>
        <end position="1147"/>
    </location>
</feature>
<evidence type="ECO:0000256" key="7">
    <source>
        <dbReference type="SAM" id="MobiDB-lite"/>
    </source>
</evidence>
<dbReference type="SMART" id="SM00282">
    <property type="entry name" value="LamG"/>
    <property type="match status" value="1"/>
</dbReference>
<reference evidence="10 11" key="1">
    <citation type="submission" date="2018-10" db="EMBL/GenBank/DDBJ databases">
        <title>Genomic Encyclopedia of Archaeal and Bacterial Type Strains, Phase II (KMG-II): from individual species to whole genera.</title>
        <authorList>
            <person name="Goeker M."/>
        </authorList>
    </citation>
    <scope>NUCLEOTIDE SEQUENCE [LARGE SCALE GENOMIC DNA]</scope>
    <source>
        <strain evidence="10 11">RP-AC37</strain>
    </source>
</reference>
<dbReference type="GO" id="GO:0042995">
    <property type="term" value="C:cell projection"/>
    <property type="evidence" value="ECO:0007669"/>
    <property type="project" value="UniProtKB-SubCell"/>
</dbReference>
<dbReference type="GO" id="GO:0000272">
    <property type="term" value="P:polysaccharide catabolic process"/>
    <property type="evidence" value="ECO:0007669"/>
    <property type="project" value="UniProtKB-KW"/>
</dbReference>
<dbReference type="CDD" id="cd00063">
    <property type="entry name" value="FN3"/>
    <property type="match status" value="1"/>
</dbReference>
<dbReference type="InterPro" id="IPR003961">
    <property type="entry name" value="FN3_dom"/>
</dbReference>
<dbReference type="Gene3D" id="2.60.40.10">
    <property type="entry name" value="Immunoglobulins"/>
    <property type="match status" value="2"/>
</dbReference>
<keyword evidence="6" id="KW-0624">Polysaccharide degradation</keyword>
<keyword evidence="5" id="KW-0378">Hydrolase</keyword>
<feature type="signal peptide" evidence="8">
    <location>
        <begin position="1"/>
        <end position="30"/>
    </location>
</feature>
<dbReference type="SMART" id="SM00560">
    <property type="entry name" value="LamGL"/>
    <property type="match status" value="1"/>
</dbReference>
<name>A0A420XT61_9ACTN</name>
<keyword evidence="5" id="KW-0326">Glycosidase</keyword>
<evidence type="ECO:0000256" key="2">
    <source>
        <dbReference type="ARBA" id="ARBA00022729"/>
    </source>
</evidence>
<dbReference type="InterPro" id="IPR001791">
    <property type="entry name" value="Laminin_G"/>
</dbReference>
<dbReference type="Proteomes" id="UP000281955">
    <property type="component" value="Unassembled WGS sequence"/>
</dbReference>
<feature type="domain" description="Fibronectin type-III" evidence="9">
    <location>
        <begin position="858"/>
        <end position="947"/>
    </location>
</feature>
<accession>A0A420XT61</accession>
<dbReference type="SUPFAM" id="SSF49265">
    <property type="entry name" value="Fibronectin type III"/>
    <property type="match status" value="1"/>
</dbReference>
<dbReference type="SMART" id="SM00060">
    <property type="entry name" value="FN3"/>
    <property type="match status" value="1"/>
</dbReference>
<dbReference type="InterPro" id="IPR013783">
    <property type="entry name" value="Ig-like_fold"/>
</dbReference>
<dbReference type="InterPro" id="IPR013320">
    <property type="entry name" value="ConA-like_dom_sf"/>
</dbReference>
<dbReference type="SUPFAM" id="SSF63825">
    <property type="entry name" value="YWTD domain"/>
    <property type="match status" value="1"/>
</dbReference>
<dbReference type="EMBL" id="RBWV01000010">
    <property type="protein sequence ID" value="RKS77929.1"/>
    <property type="molecule type" value="Genomic_DNA"/>
</dbReference>
<evidence type="ECO:0000256" key="3">
    <source>
        <dbReference type="ARBA" id="ARBA00023157"/>
    </source>
</evidence>
<dbReference type="InterPro" id="IPR006558">
    <property type="entry name" value="LamG-like"/>
</dbReference>
<sequence>MRAARSLATLAVAALLAAGAAALPAGPAAALENGTVPAAAASSWQTNGVVRAITVANGIVYLGGDFTSVRPPGAAAGSGEVSRRYLAAFSASTGALVSSINHTVSAPVYGLSTSSDGSRVYLSGDFTSIDGASHGRVAALSAAGGGLLPWAPSVNGRVNSVVATATTAYVGGSFSQAGGGAATRVAALSASTGARVAGFSASADNVVYSMALSAAGDVLYLAGGFLSVNGNTGYHAAAPVSAATGALLPFSAGSVIPPKSATCTSEMKTVKTDAGAVYFGAEGTGGGCFDGTFSARVSDGTLRWVSRCLGATQGIEILNGLLYEGSHAHDCSADKSDPDAFPEVGWSRGLSRHLLARSASDGHVSSWYPNTNGGPGGAGLGPRVLATDGTQLFVGGEFTSVNGRNQQGFVRFSPSTGDTTSPAQPAAPSVTARPGGALAVYVQSPLDTDDTDLTVRIYRDGGSTPIASVPVHALFWRDPVVGVEDAGLAVGSSHTYTADAVETFGTRVSPRSAASPAVQAVATLPAYSTAVLDDSPRLFWRLGDVRAPAAADSSPNLTGGVFSPTGVSYGVAGKGPGELAITTDGVSGLLSSSAAVPAPTAFSIEAWFRTTTTSGGKILGFGNRQGGLDFNGNAAVSGSYDKHVYMTNNGRLVFGVYTGSPQTITSASSYNDGQWHHVVGTQGAAGMALYVDDVRVGTNPTTTNQSFSGYWRVGGDNLASWPNVPTSAFFAGTIDDPAVYPTALTAAQVDAHWRASGRGPADTTPPKTAITSPAPGASVQGLTTVSATASDDTAVASVTLRVDGSVVGTDTSAPYEFAWAASGAGSHTLVTTAQDAAGNTGSSSPVVVTVTSTGDTTPPGPPGATTVTGRGTDHVDLAWTAASDDQGVAGYRLVRDGTVLPTVITGLSTTDTGLAPGSRHTWTVRAVDTSGNVGPDSAAVSARTLLFTDSWAGADGTPWSSAWTTGTSNGTVSTQAGGGSLLVGNVSGAFARAQLTGAAPRADTDTVLSYRWSSTGATGYLDVYVRGSGGWQNAYRPLTGYGIEVASNSTTVSLSRNVNGVRTTLSTVNAQSVTTARQWLRIRVTGSTVQYRIWPDGSPEPAAWSSTVTDTAVTAPGQLFVSADRGSQSTTSRSVTLDDLVVADLAP</sequence>
<dbReference type="SUPFAM" id="SSF49899">
    <property type="entry name" value="Concanavalin A-like lectins/glucanases"/>
    <property type="match status" value="1"/>
</dbReference>
<dbReference type="InterPro" id="IPR036116">
    <property type="entry name" value="FN3_sf"/>
</dbReference>
<keyword evidence="3" id="KW-1015">Disulfide bond</keyword>
<keyword evidence="6" id="KW-0119">Carbohydrate metabolism</keyword>
<comment type="caution">
    <text evidence="10">The sequence shown here is derived from an EMBL/GenBank/DDBJ whole genome shotgun (WGS) entry which is preliminary data.</text>
</comment>
<protein>
    <submittedName>
        <fullName evidence="10">Concanavalin A-like lectin/glucanase superfamily protein</fullName>
    </submittedName>
</protein>
<dbReference type="GO" id="GO:0016798">
    <property type="term" value="F:hydrolase activity, acting on glycosyl bonds"/>
    <property type="evidence" value="ECO:0007669"/>
    <property type="project" value="UniProtKB-KW"/>
</dbReference>
<dbReference type="OrthoDB" id="9802683at2"/>